<keyword evidence="8" id="KW-0448">Lipopolysaccharide biosynthesis</keyword>
<dbReference type="GO" id="GO:0009244">
    <property type="term" value="P:lipopolysaccharide core region biosynthetic process"/>
    <property type="evidence" value="ECO:0007669"/>
    <property type="project" value="UniProtKB-UniRule"/>
</dbReference>
<keyword evidence="5 8" id="KW-0808">Transferase</keyword>
<dbReference type="Gene3D" id="3.40.50.11720">
    <property type="entry name" value="3-Deoxy-D-manno-octulosonic-acid transferase, N-terminal domain"/>
    <property type="match status" value="1"/>
</dbReference>
<keyword evidence="10" id="KW-0328">Glycosyltransferase</keyword>
<dbReference type="UniPathway" id="UPA00958"/>
<evidence type="ECO:0000256" key="1">
    <source>
        <dbReference type="ARBA" id="ARBA00003394"/>
    </source>
</evidence>
<dbReference type="Pfam" id="PF04413">
    <property type="entry name" value="Glycos_transf_N"/>
    <property type="match status" value="1"/>
</dbReference>
<dbReference type="EC" id="2.4.99.12" evidence="3 8"/>
<proteinExistence type="inferred from homology"/>
<dbReference type="InterPro" id="IPR039901">
    <property type="entry name" value="Kdotransferase"/>
</dbReference>
<dbReference type="PANTHER" id="PTHR42755">
    <property type="entry name" value="3-DEOXY-MANNO-OCTULOSONATE CYTIDYLYLTRANSFERASE"/>
    <property type="match status" value="1"/>
</dbReference>
<evidence type="ECO:0000256" key="2">
    <source>
        <dbReference type="ARBA" id="ARBA00004713"/>
    </source>
</evidence>
<accession>A0A0H5D5Y8</accession>
<evidence type="ECO:0000313" key="10">
    <source>
        <dbReference type="EMBL" id="CRL12521.1"/>
    </source>
</evidence>
<evidence type="ECO:0000256" key="4">
    <source>
        <dbReference type="ARBA" id="ARBA00019077"/>
    </source>
</evidence>
<feature type="domain" description="3-deoxy-D-manno-octulosonic-acid transferase N-terminal" evidence="9">
    <location>
        <begin position="8"/>
        <end position="146"/>
    </location>
</feature>
<dbReference type="Proteomes" id="UP000043764">
    <property type="component" value="Unassembled WGS sequence"/>
</dbReference>
<evidence type="ECO:0000256" key="5">
    <source>
        <dbReference type="ARBA" id="ARBA00022679"/>
    </source>
</evidence>
<sequence length="365" mass="40316">MALCDVGHRLKSLRPDLSILVSWGPEITTRPKIEGCDLAVGAPPEDTPSDVRLFLDHWRPDLCIWSGGDLRRVLMRQLAERQIDTLLVDITPKELPERTSRWLPDQRRRMLDRFTEILTPSHEAEARLLRIGVARDKLTLSDPLRLSATPPGCNNDELVHMQSILGSRPIWFSSDTDLQDLYTILNAHRSVLKLLHRLLLVVAMRDEDDLAEARDAIQHSGLQLADWDSGEEPDDYTQVLLCSSEDSGLWYRLAPLSLLAGSLARGNGGQNPLDAAALGSAILHGPGLGTHHAAYKRLHDAGAALEVDGVEGLAQGVLSLSAPDRAAEMALAGWDIVTEGAGMTDHLLELIQDLLDRREDRYESS</sequence>
<dbReference type="PANTHER" id="PTHR42755:SF1">
    <property type="entry name" value="3-DEOXY-D-MANNO-OCTULOSONIC ACID TRANSFERASE, MITOCHONDRIAL-RELATED"/>
    <property type="match status" value="1"/>
</dbReference>
<name>A0A0H5D5Y8_9RHOB</name>
<reference evidence="11" key="1">
    <citation type="submission" date="2015-05" db="EMBL/GenBank/DDBJ databases">
        <authorList>
            <person name="Rodrigo-Torres Lidia"/>
            <person name="Arahal R.David."/>
        </authorList>
    </citation>
    <scope>NUCLEOTIDE SEQUENCE [LARGE SCALE GENOMIC DNA]</scope>
    <source>
        <strain evidence="11">CECT 7321</strain>
    </source>
</reference>
<dbReference type="STRING" id="481446.NIT7645_03329"/>
<organism evidence="10 11">
    <name type="scientific">Phaeobacter italicus</name>
    <dbReference type="NCBI Taxonomy" id="481446"/>
    <lineage>
        <taxon>Bacteria</taxon>
        <taxon>Pseudomonadati</taxon>
        <taxon>Pseudomonadota</taxon>
        <taxon>Alphaproteobacteria</taxon>
        <taxon>Rhodobacterales</taxon>
        <taxon>Roseobacteraceae</taxon>
        <taxon>Phaeobacter</taxon>
    </lineage>
</organism>
<evidence type="ECO:0000256" key="3">
    <source>
        <dbReference type="ARBA" id="ARBA00012621"/>
    </source>
</evidence>
<dbReference type="Gene3D" id="3.40.50.2000">
    <property type="entry name" value="Glycogen Phosphorylase B"/>
    <property type="match status" value="1"/>
</dbReference>
<evidence type="ECO:0000256" key="7">
    <source>
        <dbReference type="ARBA" id="ARBA00049183"/>
    </source>
</evidence>
<dbReference type="AlphaFoldDB" id="A0A0H5D5Y8"/>
<comment type="subcellular location">
    <subcellularLocation>
        <location evidence="8">Cell membrane</location>
    </subcellularLocation>
</comment>
<evidence type="ECO:0000259" key="9">
    <source>
        <dbReference type="Pfam" id="PF04413"/>
    </source>
</evidence>
<comment type="function">
    <text evidence="1 8">Involved in lipopolysaccharide (LPS) biosynthesis. Catalyzes the transfer of 3-deoxy-D-manno-octulosonate (Kdo) residue(s) from CMP-Kdo to lipid IV(A), the tetraacyldisaccharide-1,4'-bisphosphate precursor of lipid A.</text>
</comment>
<dbReference type="InterPro" id="IPR007507">
    <property type="entry name" value="Glycos_transf_N"/>
</dbReference>
<evidence type="ECO:0000256" key="8">
    <source>
        <dbReference type="RuleBase" id="RU365103"/>
    </source>
</evidence>
<comment type="catalytic activity">
    <reaction evidence="7 8">
        <text>lipid IVA (E. coli) + CMP-3-deoxy-beta-D-manno-octulosonate = alpha-Kdo-(2-&gt;6)-lipid IVA (E. coli) + CMP + H(+)</text>
        <dbReference type="Rhea" id="RHEA:28066"/>
        <dbReference type="ChEBI" id="CHEBI:15378"/>
        <dbReference type="ChEBI" id="CHEBI:58603"/>
        <dbReference type="ChEBI" id="CHEBI:60364"/>
        <dbReference type="ChEBI" id="CHEBI:60377"/>
        <dbReference type="ChEBI" id="CHEBI:85987"/>
        <dbReference type="EC" id="2.4.99.12"/>
    </reaction>
</comment>
<keyword evidence="8" id="KW-0472">Membrane</keyword>
<dbReference type="GO" id="GO:0005886">
    <property type="term" value="C:plasma membrane"/>
    <property type="evidence" value="ECO:0007669"/>
    <property type="project" value="UniProtKB-SubCell"/>
</dbReference>
<comment type="similarity">
    <text evidence="8">Belongs to the glycosyltransferase group 1 family.</text>
</comment>
<keyword evidence="11" id="KW-1185">Reference proteome</keyword>
<evidence type="ECO:0000256" key="6">
    <source>
        <dbReference type="ARBA" id="ARBA00031445"/>
    </source>
</evidence>
<gene>
    <name evidence="10" type="primary">waaA_2</name>
    <name evidence="10" type="ORF">NIT7321_03399</name>
</gene>
<keyword evidence="8" id="KW-1003">Cell membrane</keyword>
<dbReference type="GO" id="GO:0009245">
    <property type="term" value="P:lipid A biosynthetic process"/>
    <property type="evidence" value="ECO:0007669"/>
    <property type="project" value="TreeGrafter"/>
</dbReference>
<dbReference type="GO" id="GO:0043842">
    <property type="term" value="F:Kdo transferase activity"/>
    <property type="evidence" value="ECO:0007669"/>
    <property type="project" value="UniProtKB-EC"/>
</dbReference>
<evidence type="ECO:0000313" key="11">
    <source>
        <dbReference type="Proteomes" id="UP000043764"/>
    </source>
</evidence>
<comment type="pathway">
    <text evidence="2 8">Bacterial outer membrane biogenesis; LPS core biosynthesis.</text>
</comment>
<dbReference type="InterPro" id="IPR038107">
    <property type="entry name" value="Glycos_transf_N_sf"/>
</dbReference>
<dbReference type="EMBL" id="CVRL01000041">
    <property type="protein sequence ID" value="CRL12521.1"/>
    <property type="molecule type" value="Genomic_DNA"/>
</dbReference>
<protein>
    <recommendedName>
        <fullName evidence="4 8">3-deoxy-D-manno-octulosonic acid transferase</fullName>
        <shortName evidence="8">Kdo transferase</shortName>
        <ecNumber evidence="3 8">2.4.99.12</ecNumber>
    </recommendedName>
    <alternativeName>
        <fullName evidence="6 8">Lipid IV(A) 3-deoxy-D-manno-octulosonic acid transferase</fullName>
    </alternativeName>
</protein>